<evidence type="ECO:0000313" key="2">
    <source>
        <dbReference type="Proteomes" id="UP001652431"/>
    </source>
</evidence>
<dbReference type="RefSeq" id="WP_158370376.1">
    <property type="nucleotide sequence ID" value="NZ_JAOQJU010000011.1"/>
</dbReference>
<organism evidence="1 2">
    <name type="scientific">Dorea acetigenes</name>
    <dbReference type="NCBI Taxonomy" id="2981787"/>
    <lineage>
        <taxon>Bacteria</taxon>
        <taxon>Bacillati</taxon>
        <taxon>Bacillota</taxon>
        <taxon>Clostridia</taxon>
        <taxon>Lachnospirales</taxon>
        <taxon>Lachnospiraceae</taxon>
        <taxon>Dorea</taxon>
    </lineage>
</organism>
<comment type="caution">
    <text evidence="1">The sequence shown here is derived from an EMBL/GenBank/DDBJ whole genome shotgun (WGS) entry which is preliminary data.</text>
</comment>
<name>A0ABT2RNE7_9FIRM</name>
<evidence type="ECO:0000313" key="1">
    <source>
        <dbReference type="EMBL" id="MCU6686942.1"/>
    </source>
</evidence>
<keyword evidence="2" id="KW-1185">Reference proteome</keyword>
<reference evidence="1 2" key="1">
    <citation type="journal article" date="2021" name="ISME Commun">
        <title>Automated analysis of genomic sequences facilitates high-throughput and comprehensive description of bacteria.</title>
        <authorList>
            <person name="Hitch T.C.A."/>
        </authorList>
    </citation>
    <scope>NUCLEOTIDE SEQUENCE [LARGE SCALE GENOMIC DNA]</scope>
    <source>
        <strain evidence="1 2">Sanger_03</strain>
    </source>
</reference>
<dbReference type="EMBL" id="JAOQJU010000011">
    <property type="protein sequence ID" value="MCU6686942.1"/>
    <property type="molecule type" value="Genomic_DNA"/>
</dbReference>
<sequence length="64" mass="7362">MKKYYTRAVEFSQIDTTRNWSRETNITDKENSFSPFCEDSFSSVSDSPIMIADPALYNIETGIL</sequence>
<protein>
    <submittedName>
        <fullName evidence="1">Uncharacterized protein</fullName>
    </submittedName>
</protein>
<accession>A0ABT2RNE7</accession>
<proteinExistence type="predicted"/>
<gene>
    <name evidence="1" type="ORF">OCV99_10350</name>
</gene>
<dbReference type="Proteomes" id="UP001652431">
    <property type="component" value="Unassembled WGS sequence"/>
</dbReference>